<gene>
    <name evidence="10" type="ORF">CBW24_04350</name>
</gene>
<dbReference type="AlphaFoldDB" id="A0A291LXS1"/>
<keyword evidence="11" id="KW-1185">Reference proteome</keyword>
<keyword evidence="6" id="KW-0418">Kinase</keyword>
<dbReference type="KEGG" id="cmag:CBW24_04350"/>
<keyword evidence="8" id="KW-1133">Transmembrane helix</keyword>
<keyword evidence="3" id="KW-0597">Phosphoprotein</keyword>
<dbReference type="Pfam" id="PF07568">
    <property type="entry name" value="HisKA_2"/>
    <property type="match status" value="1"/>
</dbReference>
<dbReference type="Proteomes" id="UP000219050">
    <property type="component" value="Chromosome"/>
</dbReference>
<organism evidence="10 11">
    <name type="scientific">Pacificitalea manganoxidans</name>
    <dbReference type="NCBI Taxonomy" id="1411902"/>
    <lineage>
        <taxon>Bacteria</taxon>
        <taxon>Pseudomonadati</taxon>
        <taxon>Pseudomonadota</taxon>
        <taxon>Alphaproteobacteria</taxon>
        <taxon>Rhodobacterales</taxon>
        <taxon>Paracoccaceae</taxon>
        <taxon>Pacificitalea</taxon>
    </lineage>
</organism>
<dbReference type="EC" id="2.7.13.3" evidence="2"/>
<evidence type="ECO:0000256" key="6">
    <source>
        <dbReference type="ARBA" id="ARBA00022777"/>
    </source>
</evidence>
<feature type="domain" description="Signal transduction histidine kinase subgroup 2 dimerisation and phosphoacceptor" evidence="9">
    <location>
        <begin position="372"/>
        <end position="444"/>
    </location>
</feature>
<keyword evidence="8" id="KW-0812">Transmembrane</keyword>
<evidence type="ECO:0000256" key="8">
    <source>
        <dbReference type="SAM" id="Phobius"/>
    </source>
</evidence>
<evidence type="ECO:0000313" key="10">
    <source>
        <dbReference type="EMBL" id="ATI41308.1"/>
    </source>
</evidence>
<keyword evidence="8" id="KW-0472">Membrane</keyword>
<evidence type="ECO:0000313" key="11">
    <source>
        <dbReference type="Proteomes" id="UP000219050"/>
    </source>
</evidence>
<sequence>MFRSASHLSWRRGLVVRLVAFLSIALLPIGLIAVMQTEQVSKEVRQRSVLSLLALTDQAASGERQLLQRSFGAAEALGAIIARLRGDSADCSTTLGEYIEEAGRYSFVGFLELDGMVRCSSVDEALDFSSYPVFQEILSDPRPMIGATLRAPLTEESVVVVAHPLYRENGLVGYVVLWVPHALVETEPDMVQIAKPAGLVTFNYKGDIITAENGVEGVGDRLPSSQRLSELVGKAPTVFEGHNAAGERRVYATVQLLPGQLYALGSWTEPNNALTPQGYLPGWLFPLLMWMASLVVAYFAVHRLVIRHVHRIGGQMRRFARDRHIEPPSKSSEMSQELLEMETDFLHMASALMQDEATLENALRERNILLKEVHHRVKNNLQLISSIMNMQVRKAQSSETRVVLKRLQERVLSLATIHRNLYQTEDLGKVNAGKLIKELVGQMMVVGTTRTFAHPEVEVDVEDVILYPDQAVPLSLMTAEAITNALKNVGSTDESGGWIRITIHKLPEKRARLTVANSKGVRPHAGAGDEPSGLGSQLIRAFATQLGASLNVTDEETSHRLEAEFAVEEFLQDAKDY</sequence>
<dbReference type="GO" id="GO:0004673">
    <property type="term" value="F:protein histidine kinase activity"/>
    <property type="evidence" value="ECO:0007669"/>
    <property type="project" value="UniProtKB-EC"/>
</dbReference>
<comment type="catalytic activity">
    <reaction evidence="1">
        <text>ATP + protein L-histidine = ADP + protein N-phospho-L-histidine.</text>
        <dbReference type="EC" id="2.7.13.3"/>
    </reaction>
</comment>
<dbReference type="RefSeq" id="WP_088663253.1">
    <property type="nucleotide sequence ID" value="NZ_CP021404.1"/>
</dbReference>
<feature type="transmembrane region" description="Helical" evidence="8">
    <location>
        <begin position="14"/>
        <end position="35"/>
    </location>
</feature>
<dbReference type="EMBL" id="CP021404">
    <property type="protein sequence ID" value="ATI41308.1"/>
    <property type="molecule type" value="Genomic_DNA"/>
</dbReference>
<evidence type="ECO:0000256" key="3">
    <source>
        <dbReference type="ARBA" id="ARBA00022553"/>
    </source>
</evidence>
<dbReference type="PANTHER" id="PTHR41523:SF8">
    <property type="entry name" value="ETHYLENE RESPONSE SENSOR PROTEIN"/>
    <property type="match status" value="1"/>
</dbReference>
<name>A0A291LXS1_9RHOB</name>
<dbReference type="InterPro" id="IPR036890">
    <property type="entry name" value="HATPase_C_sf"/>
</dbReference>
<protein>
    <recommendedName>
        <fullName evidence="2">histidine kinase</fullName>
        <ecNumber evidence="2">2.7.13.3</ecNumber>
    </recommendedName>
</protein>
<dbReference type="Gene3D" id="3.30.565.10">
    <property type="entry name" value="Histidine kinase-like ATPase, C-terminal domain"/>
    <property type="match status" value="1"/>
</dbReference>
<keyword evidence="4" id="KW-0808">Transferase</keyword>
<reference evidence="10 11" key="1">
    <citation type="submission" date="2017-05" db="EMBL/GenBank/DDBJ databases">
        <title>Comparative genomic and metabolic analysis of manganese-oxidizing mechanisms in Celeribater manganoxidans DY25T: its adaption to the environment of polymetallic nodule.</title>
        <authorList>
            <person name="Wang X."/>
        </authorList>
    </citation>
    <scope>NUCLEOTIDE SEQUENCE [LARGE SCALE GENOMIC DNA]</scope>
    <source>
        <strain evidence="10 11">DY25</strain>
    </source>
</reference>
<evidence type="ECO:0000256" key="1">
    <source>
        <dbReference type="ARBA" id="ARBA00000085"/>
    </source>
</evidence>
<evidence type="ECO:0000256" key="2">
    <source>
        <dbReference type="ARBA" id="ARBA00012438"/>
    </source>
</evidence>
<evidence type="ECO:0000256" key="5">
    <source>
        <dbReference type="ARBA" id="ARBA00022741"/>
    </source>
</evidence>
<keyword evidence="5" id="KW-0547">Nucleotide-binding</keyword>
<evidence type="ECO:0000259" key="9">
    <source>
        <dbReference type="Pfam" id="PF07568"/>
    </source>
</evidence>
<dbReference type="PANTHER" id="PTHR41523">
    <property type="entry name" value="TWO-COMPONENT SYSTEM SENSOR PROTEIN"/>
    <property type="match status" value="1"/>
</dbReference>
<evidence type="ECO:0000256" key="4">
    <source>
        <dbReference type="ARBA" id="ARBA00022679"/>
    </source>
</evidence>
<feature type="transmembrane region" description="Helical" evidence="8">
    <location>
        <begin position="280"/>
        <end position="301"/>
    </location>
</feature>
<accession>A0A291LXS1</accession>
<dbReference type="InterPro" id="IPR011495">
    <property type="entry name" value="Sig_transdc_His_kin_sub2_dim/P"/>
</dbReference>
<dbReference type="Gene3D" id="3.30.450.20">
    <property type="entry name" value="PAS domain"/>
    <property type="match status" value="2"/>
</dbReference>
<evidence type="ECO:0000256" key="7">
    <source>
        <dbReference type="ARBA" id="ARBA00022840"/>
    </source>
</evidence>
<proteinExistence type="predicted"/>
<dbReference type="GO" id="GO:0005524">
    <property type="term" value="F:ATP binding"/>
    <property type="evidence" value="ECO:0007669"/>
    <property type="project" value="UniProtKB-KW"/>
</dbReference>
<keyword evidence="7" id="KW-0067">ATP-binding</keyword>